<dbReference type="Proteomes" id="UP000838878">
    <property type="component" value="Chromosome 12"/>
</dbReference>
<gene>
    <name evidence="1" type="ORF">BINO364_LOCUS3985</name>
</gene>
<sequence>MSTLFKLKLTALGHPNPEGFSCEDEKEYRSVVLWLEDQKIRHYKIEEREGLRNIDSDTWIEAYNTYQRDLVSPVVENTSNEQLNWLLSYAVRLEYADNVTKYKDAKVEQPKQATPNVVSSNPLDNLDFSSPAFKAGVERVCTLTGVGPHPDPKVRLSAVAKILKTAPHPDHPRNDMNVVQQPVDVLKLLFIQDLRELQTKINEALVAVQTVTADPRTDTKLGRVGKF</sequence>
<evidence type="ECO:0000313" key="2">
    <source>
        <dbReference type="Proteomes" id="UP000838878"/>
    </source>
</evidence>
<feature type="non-terminal residue" evidence="1">
    <location>
        <position position="227"/>
    </location>
</feature>
<reference evidence="1" key="1">
    <citation type="submission" date="2021-12" db="EMBL/GenBank/DDBJ databases">
        <authorList>
            <person name="Martin H S."/>
        </authorList>
    </citation>
    <scope>NUCLEOTIDE SEQUENCE</scope>
</reference>
<name>A0A8J9V7C7_9NEOP</name>
<protein>
    <recommendedName>
        <fullName evidence="3">RNA transcription, translation and transport factor protein</fullName>
    </recommendedName>
</protein>
<keyword evidence="2" id="KW-1185">Reference proteome</keyword>
<dbReference type="Pfam" id="PF10036">
    <property type="entry name" value="RLL"/>
    <property type="match status" value="2"/>
</dbReference>
<evidence type="ECO:0000313" key="1">
    <source>
        <dbReference type="EMBL" id="CAH0717373.1"/>
    </source>
</evidence>
<organism evidence="1 2">
    <name type="scientific">Brenthis ino</name>
    <name type="common">lesser marbled fritillary</name>
    <dbReference type="NCBI Taxonomy" id="405034"/>
    <lineage>
        <taxon>Eukaryota</taxon>
        <taxon>Metazoa</taxon>
        <taxon>Ecdysozoa</taxon>
        <taxon>Arthropoda</taxon>
        <taxon>Hexapoda</taxon>
        <taxon>Insecta</taxon>
        <taxon>Pterygota</taxon>
        <taxon>Neoptera</taxon>
        <taxon>Endopterygota</taxon>
        <taxon>Lepidoptera</taxon>
        <taxon>Glossata</taxon>
        <taxon>Ditrysia</taxon>
        <taxon>Papilionoidea</taxon>
        <taxon>Nymphalidae</taxon>
        <taxon>Heliconiinae</taxon>
        <taxon>Argynnini</taxon>
        <taxon>Brenthis</taxon>
    </lineage>
</organism>
<evidence type="ECO:0008006" key="3">
    <source>
        <dbReference type="Google" id="ProtNLM"/>
    </source>
</evidence>
<accession>A0A8J9V7C7</accession>
<dbReference type="InterPro" id="IPR019265">
    <property type="entry name" value="RTRAF"/>
</dbReference>
<dbReference type="PANTHER" id="PTHR15924">
    <property type="entry name" value="CLE"/>
    <property type="match status" value="1"/>
</dbReference>
<proteinExistence type="predicted"/>
<dbReference type="AlphaFoldDB" id="A0A8J9V7C7"/>
<dbReference type="OrthoDB" id="514167at2759"/>
<dbReference type="EMBL" id="OV170232">
    <property type="protein sequence ID" value="CAH0717373.1"/>
    <property type="molecule type" value="Genomic_DNA"/>
</dbReference>